<dbReference type="InterPro" id="IPR001452">
    <property type="entry name" value="SH3_domain"/>
</dbReference>
<evidence type="ECO:0000256" key="6">
    <source>
        <dbReference type="ARBA" id="ARBA00022443"/>
    </source>
</evidence>
<evidence type="ECO:0000256" key="2">
    <source>
        <dbReference type="ARBA" id="ARBA00004236"/>
    </source>
</evidence>
<keyword evidence="11" id="KW-0472">Membrane</keyword>
<dbReference type="GO" id="GO:0097120">
    <property type="term" value="P:receptor localization to synapse"/>
    <property type="evidence" value="ECO:0007669"/>
    <property type="project" value="TreeGrafter"/>
</dbReference>
<dbReference type="CDD" id="cd06723">
    <property type="entry name" value="PDZ1_Dlg1-2-4-like"/>
    <property type="match status" value="1"/>
</dbReference>
<dbReference type="SUPFAM" id="SSF50156">
    <property type="entry name" value="PDZ domain-like"/>
    <property type="match status" value="3"/>
</dbReference>
<dbReference type="FunFam" id="3.30.63.10:FF:000001">
    <property type="entry name" value="Disks large homolog 1 isoform 2"/>
    <property type="match status" value="1"/>
</dbReference>
<evidence type="ECO:0000259" key="17">
    <source>
        <dbReference type="PROSITE" id="PS51022"/>
    </source>
</evidence>
<dbReference type="SMART" id="SM00569">
    <property type="entry name" value="L27"/>
    <property type="match status" value="1"/>
</dbReference>
<feature type="compositionally biased region" description="Polar residues" evidence="13">
    <location>
        <begin position="756"/>
        <end position="773"/>
    </location>
</feature>
<feature type="domain" description="PDZ" evidence="16">
    <location>
        <begin position="417"/>
        <end position="504"/>
    </location>
</feature>
<dbReference type="InterPro" id="IPR036892">
    <property type="entry name" value="L27_dom_sf"/>
</dbReference>
<dbReference type="PANTHER" id="PTHR23119:SF51">
    <property type="entry name" value="DISKS LARGE 1 TUMOR SUPPRESSOR PROTEIN"/>
    <property type="match status" value="1"/>
</dbReference>
<dbReference type="EMBL" id="CAJGYM010000002">
    <property type="protein sequence ID" value="CAD6185539.1"/>
    <property type="molecule type" value="Genomic_DNA"/>
</dbReference>
<dbReference type="Gene3D" id="3.40.50.300">
    <property type="entry name" value="P-loop containing nucleotide triphosphate hydrolases"/>
    <property type="match status" value="1"/>
</dbReference>
<dbReference type="InterPro" id="IPR001478">
    <property type="entry name" value="PDZ"/>
</dbReference>
<dbReference type="GO" id="GO:0043005">
    <property type="term" value="C:neuron projection"/>
    <property type="evidence" value="ECO:0007669"/>
    <property type="project" value="TreeGrafter"/>
</dbReference>
<feature type="domain" description="L27" evidence="17">
    <location>
        <begin position="83"/>
        <end position="143"/>
    </location>
</feature>
<dbReference type="CDD" id="cd00071">
    <property type="entry name" value="GMPK"/>
    <property type="match status" value="1"/>
</dbReference>
<dbReference type="GO" id="GO:0007268">
    <property type="term" value="P:chemical synaptic transmission"/>
    <property type="evidence" value="ECO:0007669"/>
    <property type="project" value="TreeGrafter"/>
</dbReference>
<feature type="domain" description="PDZ" evidence="16">
    <location>
        <begin position="267"/>
        <end position="354"/>
    </location>
</feature>
<dbReference type="GO" id="GO:0005737">
    <property type="term" value="C:cytoplasm"/>
    <property type="evidence" value="ECO:0007669"/>
    <property type="project" value="UniProtKB-SubCell"/>
</dbReference>
<dbReference type="SUPFAM" id="SSF50044">
    <property type="entry name" value="SH3-domain"/>
    <property type="match status" value="1"/>
</dbReference>
<dbReference type="FunFam" id="2.30.42.10:FF:000048">
    <property type="entry name" value="disks large homolog 1 isoform X1"/>
    <property type="match status" value="1"/>
</dbReference>
<feature type="domain" description="Guanylate kinase-like" evidence="15">
    <location>
        <begin position="828"/>
        <end position="1015"/>
    </location>
</feature>
<accession>A0A8S1GQL4</accession>
<dbReference type="AlphaFoldDB" id="A0A8S1GQL4"/>
<gene>
    <name evidence="18" type="ORF">CAUJ_LOCUS1458</name>
</gene>
<dbReference type="InterPro" id="IPR036028">
    <property type="entry name" value="SH3-like_dom_sf"/>
</dbReference>
<dbReference type="Pfam" id="PF00625">
    <property type="entry name" value="Guanylate_kin"/>
    <property type="match status" value="1"/>
</dbReference>
<reference evidence="18" key="1">
    <citation type="submission" date="2020-10" db="EMBL/GenBank/DDBJ databases">
        <authorList>
            <person name="Kikuchi T."/>
        </authorList>
    </citation>
    <scope>NUCLEOTIDE SEQUENCE</scope>
    <source>
        <strain evidence="18">NKZ352</strain>
    </source>
</reference>
<dbReference type="InterPro" id="IPR008145">
    <property type="entry name" value="GK/Ca_channel_bsu"/>
</dbReference>
<evidence type="ECO:0000256" key="10">
    <source>
        <dbReference type="ARBA" id="ARBA00022949"/>
    </source>
</evidence>
<dbReference type="InterPro" id="IPR050614">
    <property type="entry name" value="Synaptic_Scaffolding_LAP-MAGUK"/>
</dbReference>
<dbReference type="Pfam" id="PF00595">
    <property type="entry name" value="PDZ"/>
    <property type="match status" value="3"/>
</dbReference>
<name>A0A8S1GQL4_9PELO</name>
<feature type="region of interest" description="Disordered" evidence="13">
    <location>
        <begin position="732"/>
        <end position="781"/>
    </location>
</feature>
<evidence type="ECO:0000256" key="8">
    <source>
        <dbReference type="ARBA" id="ARBA00022490"/>
    </source>
</evidence>
<evidence type="ECO:0000313" key="19">
    <source>
        <dbReference type="Proteomes" id="UP000835052"/>
    </source>
</evidence>
<keyword evidence="6 12" id="KW-0728">SH3 domain</keyword>
<comment type="subcellular location">
    <subcellularLocation>
        <location evidence="3">Cell junction</location>
    </subcellularLocation>
    <subcellularLocation>
        <location evidence="2">Cell membrane</location>
    </subcellularLocation>
    <subcellularLocation>
        <location evidence="4">Cytoplasm</location>
    </subcellularLocation>
    <subcellularLocation>
        <location evidence="1">Membrane</location>
        <topology evidence="1">Peripheral membrane protein</topology>
    </subcellularLocation>
</comment>
<dbReference type="CDD" id="cd06724">
    <property type="entry name" value="PDZ2_Dlg1-2-4-like"/>
    <property type="match status" value="1"/>
</dbReference>
<evidence type="ECO:0000256" key="5">
    <source>
        <dbReference type="ARBA" id="ARBA00007014"/>
    </source>
</evidence>
<dbReference type="PROSITE" id="PS50002">
    <property type="entry name" value="SH3"/>
    <property type="match status" value="1"/>
</dbReference>
<dbReference type="PROSITE" id="PS50106">
    <property type="entry name" value="PDZ"/>
    <property type="match status" value="3"/>
</dbReference>
<dbReference type="GO" id="GO:0099072">
    <property type="term" value="P:regulation of postsynaptic membrane neurotransmitter receptor levels"/>
    <property type="evidence" value="ECO:0007669"/>
    <property type="project" value="TreeGrafter"/>
</dbReference>
<dbReference type="SMART" id="SM00072">
    <property type="entry name" value="GuKc"/>
    <property type="match status" value="1"/>
</dbReference>
<dbReference type="PROSITE" id="PS50052">
    <property type="entry name" value="GUANYLATE_KINASE_2"/>
    <property type="match status" value="1"/>
</dbReference>
<dbReference type="Gene3D" id="2.30.42.10">
    <property type="match status" value="3"/>
</dbReference>
<evidence type="ECO:0000256" key="11">
    <source>
        <dbReference type="ARBA" id="ARBA00023136"/>
    </source>
</evidence>
<dbReference type="InterPro" id="IPR036034">
    <property type="entry name" value="PDZ_sf"/>
</dbReference>
<evidence type="ECO:0000256" key="12">
    <source>
        <dbReference type="PROSITE-ProRule" id="PRU00192"/>
    </source>
</evidence>
<evidence type="ECO:0000313" key="18">
    <source>
        <dbReference type="EMBL" id="CAD6185539.1"/>
    </source>
</evidence>
<dbReference type="GO" id="GO:0070161">
    <property type="term" value="C:anchoring junction"/>
    <property type="evidence" value="ECO:0007669"/>
    <property type="project" value="UniProtKB-SubCell"/>
</dbReference>
<feature type="domain" description="SH3" evidence="14">
    <location>
        <begin position="678"/>
        <end position="749"/>
    </location>
</feature>
<dbReference type="PROSITE" id="PS00856">
    <property type="entry name" value="GUANYLATE_KINASE_1"/>
    <property type="match status" value="1"/>
</dbReference>
<dbReference type="InterPro" id="IPR020590">
    <property type="entry name" value="Guanylate_kinase_CS"/>
</dbReference>
<evidence type="ECO:0000259" key="14">
    <source>
        <dbReference type="PROSITE" id="PS50002"/>
    </source>
</evidence>
<keyword evidence="9" id="KW-0677">Repeat</keyword>
<dbReference type="Proteomes" id="UP000835052">
    <property type="component" value="Unassembled WGS sequence"/>
</dbReference>
<dbReference type="GO" id="GO:0016323">
    <property type="term" value="C:basolateral plasma membrane"/>
    <property type="evidence" value="ECO:0007669"/>
    <property type="project" value="TreeGrafter"/>
</dbReference>
<dbReference type="GO" id="GO:0031594">
    <property type="term" value="C:neuromuscular junction"/>
    <property type="evidence" value="ECO:0007669"/>
    <property type="project" value="TreeGrafter"/>
</dbReference>
<comment type="caution">
    <text evidence="18">The sequence shown here is derived from an EMBL/GenBank/DDBJ whole genome shotgun (WGS) entry which is preliminary data.</text>
</comment>
<dbReference type="Pfam" id="PF09058">
    <property type="entry name" value="L27_1"/>
    <property type="match status" value="1"/>
</dbReference>
<dbReference type="InterPro" id="IPR004172">
    <property type="entry name" value="L27_dom"/>
</dbReference>
<evidence type="ECO:0000256" key="4">
    <source>
        <dbReference type="ARBA" id="ARBA00004496"/>
    </source>
</evidence>
<dbReference type="SUPFAM" id="SSF101288">
    <property type="entry name" value="L27 domain"/>
    <property type="match status" value="1"/>
</dbReference>
<dbReference type="CDD" id="cd11861">
    <property type="entry name" value="SH3_DLG-like"/>
    <property type="match status" value="1"/>
</dbReference>
<dbReference type="InterPro" id="IPR027417">
    <property type="entry name" value="P-loop_NTPase"/>
</dbReference>
<keyword evidence="10" id="KW-0965">Cell junction</keyword>
<dbReference type="GO" id="GO:0098839">
    <property type="term" value="C:postsynaptic density membrane"/>
    <property type="evidence" value="ECO:0007669"/>
    <property type="project" value="TreeGrafter"/>
</dbReference>
<organism evidence="18 19">
    <name type="scientific">Caenorhabditis auriculariae</name>
    <dbReference type="NCBI Taxonomy" id="2777116"/>
    <lineage>
        <taxon>Eukaryota</taxon>
        <taxon>Metazoa</taxon>
        <taxon>Ecdysozoa</taxon>
        <taxon>Nematoda</taxon>
        <taxon>Chromadorea</taxon>
        <taxon>Rhabditida</taxon>
        <taxon>Rhabditina</taxon>
        <taxon>Rhabditomorpha</taxon>
        <taxon>Rhabditoidea</taxon>
        <taxon>Rhabditidae</taxon>
        <taxon>Peloderinae</taxon>
        <taxon>Caenorhabditis</taxon>
    </lineage>
</organism>
<dbReference type="PANTHER" id="PTHR23119">
    <property type="entry name" value="DISCS LARGE"/>
    <property type="match status" value="1"/>
</dbReference>
<evidence type="ECO:0000256" key="3">
    <source>
        <dbReference type="ARBA" id="ARBA00004282"/>
    </source>
</evidence>
<dbReference type="InterPro" id="IPR015143">
    <property type="entry name" value="L27_1"/>
</dbReference>
<sequence>MGAIPEIVVNALSASQDRRCHREILVNSRPAAVASKVSSNGMSRTFDLHLICKSAFGRPLRYLAPPKRATSKSKGVWTMPPVRTSEAHRALELIEDYHAQLTRQTDDELRSNIERLINGFKSGLFQTLIDLQELYEDTLLNERKSYLQKNSEVRRIVERWDVHPPFGIRSNIVGTSAIPNYTSAPLASEDRGFTYLDSVTNGALPTANTSFSQSSHLLHERSRHTSHDGTWREVTTKMVDTPGGVQKQTVTHNGIIDERGRKWEIEDIVLEKGHTGLGFSITGGTDQPTEDGDTAIYVTNIIPGGAALADGRMRRSDIIVNVNGTNCENVLHEVAVNALKHAGNVVSLTLKRRREETSIGALGTPFRNGLTPSMSAGNLDVHSPAAPLHPPPLPPVHHGSLSQLSNPYRPVRANSQVLELYKGSKGLGFSIAGGAGNEHVPGDTDIFVTKIIDDGAADHDGRLRVGDKILAVDNISLENVTHEFAVDVLKNTGTRVRLLIQKNQGVPFVDSASQQFTAITPILRPSSVQGFQNRSVDSQTALAYGLPVGTGAPTTPVTLIPTADPRLVHLYKGPSGLGFNIVGGEDGEPIYISYVLPGGVADLSGNVKTGDVLLEVNNTNLRHASHKEAADALRHVQNPVNMLLQYRPHEYQLFETKIERLRNDVIAQSRMGGVAVPKQEQYVRALFDFDPSQVSAVPPHRTMTFHYGDILHIINTSDDEWWTARKVLDNNEESQEGVIPSKKRVEKRERLRRKQVNFNSGSMSLGRNSNPTGLENRRGSRSQLSFSRKFPFVKSTDRLNEFTDQELATADEPVFSYQPVEQQQINYVRPVIILGAVKDRINDELVTRDPNRFSSCVPHTSRPPREDEVDGRDYHFVRKDKMEDDVKNNLFIEAGQFQNNLYGTSIQSVREVANQGRHCILDVSGHAIRRLQSVANIHPIALFVKPSAAHQILDWDRQFTAGSRSNDRPLTEDEAHQQYQRCQRIEQTFGDLFTHEISNAHSAAEIINRVHSLIAKESQSVIWVPK</sequence>
<dbReference type="SMART" id="SM00228">
    <property type="entry name" value="PDZ"/>
    <property type="match status" value="3"/>
</dbReference>
<protein>
    <submittedName>
        <fullName evidence="18">Uncharacterized protein</fullName>
    </submittedName>
</protein>
<proteinExistence type="inferred from homology"/>
<keyword evidence="19" id="KW-1185">Reference proteome</keyword>
<evidence type="ECO:0000259" key="16">
    <source>
        <dbReference type="PROSITE" id="PS50106"/>
    </source>
</evidence>
<evidence type="ECO:0000256" key="13">
    <source>
        <dbReference type="SAM" id="MobiDB-lite"/>
    </source>
</evidence>
<dbReference type="PROSITE" id="PS51022">
    <property type="entry name" value="L27"/>
    <property type="match status" value="1"/>
</dbReference>
<keyword evidence="7" id="KW-1003">Cell membrane</keyword>
<dbReference type="SUPFAM" id="SSF52540">
    <property type="entry name" value="P-loop containing nucleoside triphosphate hydrolases"/>
    <property type="match status" value="1"/>
</dbReference>
<dbReference type="OrthoDB" id="78824at2759"/>
<dbReference type="SMART" id="SM00326">
    <property type="entry name" value="SH3"/>
    <property type="match status" value="1"/>
</dbReference>
<dbReference type="GO" id="GO:0045197">
    <property type="term" value="P:establishment or maintenance of epithelial cell apical/basal polarity"/>
    <property type="evidence" value="ECO:0007669"/>
    <property type="project" value="TreeGrafter"/>
</dbReference>
<evidence type="ECO:0000256" key="1">
    <source>
        <dbReference type="ARBA" id="ARBA00004170"/>
    </source>
</evidence>
<evidence type="ECO:0000256" key="9">
    <source>
        <dbReference type="ARBA" id="ARBA00022737"/>
    </source>
</evidence>
<dbReference type="Gene3D" id="2.30.30.40">
    <property type="entry name" value="SH3 Domains"/>
    <property type="match status" value="1"/>
</dbReference>
<dbReference type="GO" id="GO:0098609">
    <property type="term" value="P:cell-cell adhesion"/>
    <property type="evidence" value="ECO:0007669"/>
    <property type="project" value="TreeGrafter"/>
</dbReference>
<dbReference type="FunFam" id="2.30.42.10:FF:000004">
    <property type="entry name" value="Disks large homolog 4 isoform 2"/>
    <property type="match status" value="1"/>
</dbReference>
<feature type="compositionally biased region" description="Basic residues" evidence="13">
    <location>
        <begin position="741"/>
        <end position="755"/>
    </location>
</feature>
<evidence type="ECO:0000256" key="7">
    <source>
        <dbReference type="ARBA" id="ARBA00022475"/>
    </source>
</evidence>
<dbReference type="FunFam" id="2.30.30.40:FF:000337">
    <property type="entry name" value="Disks large homolog 1"/>
    <property type="match status" value="1"/>
</dbReference>
<feature type="domain" description="PDZ" evidence="16">
    <location>
        <begin position="567"/>
        <end position="648"/>
    </location>
</feature>
<keyword evidence="8" id="KW-0963">Cytoplasm</keyword>
<dbReference type="GO" id="GO:0043113">
    <property type="term" value="P:receptor clustering"/>
    <property type="evidence" value="ECO:0007669"/>
    <property type="project" value="TreeGrafter"/>
</dbReference>
<comment type="similarity">
    <text evidence="5">Belongs to the MAGUK family.</text>
</comment>
<dbReference type="Gene3D" id="1.10.287.470">
    <property type="entry name" value="Helix hairpin bin"/>
    <property type="match status" value="1"/>
</dbReference>
<dbReference type="GO" id="GO:0019901">
    <property type="term" value="F:protein kinase binding"/>
    <property type="evidence" value="ECO:0007669"/>
    <property type="project" value="TreeGrafter"/>
</dbReference>
<dbReference type="Pfam" id="PF00018">
    <property type="entry name" value="SH3_1"/>
    <property type="match status" value="1"/>
</dbReference>
<dbReference type="InterPro" id="IPR008144">
    <property type="entry name" value="Guanylate_kin-like_dom"/>
</dbReference>
<evidence type="ECO:0000259" key="15">
    <source>
        <dbReference type="PROSITE" id="PS50052"/>
    </source>
</evidence>